<dbReference type="EMBL" id="BAAAVI010000131">
    <property type="protein sequence ID" value="GAA2914277.1"/>
    <property type="molecule type" value="Genomic_DNA"/>
</dbReference>
<dbReference type="Proteomes" id="UP001500831">
    <property type="component" value="Unassembled WGS sequence"/>
</dbReference>
<reference evidence="1 2" key="1">
    <citation type="journal article" date="2019" name="Int. J. Syst. Evol. Microbiol.">
        <title>The Global Catalogue of Microorganisms (GCM) 10K type strain sequencing project: providing services to taxonomists for standard genome sequencing and annotation.</title>
        <authorList>
            <consortium name="The Broad Institute Genomics Platform"/>
            <consortium name="The Broad Institute Genome Sequencing Center for Infectious Disease"/>
            <person name="Wu L."/>
            <person name="Ma J."/>
        </authorList>
    </citation>
    <scope>NUCLEOTIDE SEQUENCE [LARGE SCALE GENOMIC DNA]</scope>
    <source>
        <strain evidence="1 2">JCM 6242</strain>
    </source>
</reference>
<comment type="caution">
    <text evidence="1">The sequence shown here is derived from an EMBL/GenBank/DDBJ whole genome shotgun (WGS) entry which is preliminary data.</text>
</comment>
<organism evidence="1 2">
    <name type="scientific">Streptosporangium fragile</name>
    <dbReference type="NCBI Taxonomy" id="46186"/>
    <lineage>
        <taxon>Bacteria</taxon>
        <taxon>Bacillati</taxon>
        <taxon>Actinomycetota</taxon>
        <taxon>Actinomycetes</taxon>
        <taxon>Streptosporangiales</taxon>
        <taxon>Streptosporangiaceae</taxon>
        <taxon>Streptosporangium</taxon>
    </lineage>
</organism>
<evidence type="ECO:0000313" key="1">
    <source>
        <dbReference type="EMBL" id="GAA2914277.1"/>
    </source>
</evidence>
<accession>A0ABN3WI08</accession>
<gene>
    <name evidence="1" type="ORF">GCM10010517_80760</name>
</gene>
<evidence type="ECO:0000313" key="2">
    <source>
        <dbReference type="Proteomes" id="UP001500831"/>
    </source>
</evidence>
<sequence length="55" mass="6291">MLLLTLGGFAWRRRRWGAEELMTIECHKRLAAASGKQGFGSICLCKVARLYYMLL</sequence>
<keyword evidence="2" id="KW-1185">Reference proteome</keyword>
<protein>
    <submittedName>
        <fullName evidence="1">Uncharacterized protein</fullName>
    </submittedName>
</protein>
<proteinExistence type="predicted"/>
<name>A0ABN3WI08_9ACTN</name>